<organism evidence="1 2">
    <name type="scientific">Acinetobacter ursingii</name>
    <dbReference type="NCBI Taxonomy" id="108980"/>
    <lineage>
        <taxon>Bacteria</taxon>
        <taxon>Pseudomonadati</taxon>
        <taxon>Pseudomonadota</taxon>
        <taxon>Gammaproteobacteria</taxon>
        <taxon>Moraxellales</taxon>
        <taxon>Moraxellaceae</taxon>
        <taxon>Acinetobacter</taxon>
    </lineage>
</organism>
<dbReference type="RefSeq" id="WP_049173779.1">
    <property type="nucleotide sequence ID" value="NZ_BKFK01000002.1"/>
</dbReference>
<sequence length="109" mass="13251">MGRKKQLNVTGSHITNYSIDVKDFKENDVQFQRLYLNIKVDENELYSYEICGDARFTIEYLKDKIPEELDFAIEHLNRVEIHEYTERSYLFFEVHHKDFRQMQVTGRRL</sequence>
<gene>
    <name evidence="1" type="ORF">DHW29_01750</name>
</gene>
<dbReference type="EMBL" id="DPVE01000032">
    <property type="protein sequence ID" value="HCK29043.1"/>
    <property type="molecule type" value="Genomic_DNA"/>
</dbReference>
<dbReference type="Proteomes" id="UP000263596">
    <property type="component" value="Unassembled WGS sequence"/>
</dbReference>
<accession>A0A3D2SJ18</accession>
<reference evidence="1 2" key="1">
    <citation type="journal article" date="2018" name="Nat. Biotechnol.">
        <title>A standardized bacterial taxonomy based on genome phylogeny substantially revises the tree of life.</title>
        <authorList>
            <person name="Parks D.H."/>
            <person name="Chuvochina M."/>
            <person name="Waite D.W."/>
            <person name="Rinke C."/>
            <person name="Skarshewski A."/>
            <person name="Chaumeil P.A."/>
            <person name="Hugenholtz P."/>
        </authorList>
    </citation>
    <scope>NUCLEOTIDE SEQUENCE [LARGE SCALE GENOMIC DNA]</scope>
    <source>
        <strain evidence="1">UBA9669</strain>
    </source>
</reference>
<protein>
    <submittedName>
        <fullName evidence="1">Uncharacterized protein</fullName>
    </submittedName>
</protein>
<evidence type="ECO:0000313" key="2">
    <source>
        <dbReference type="Proteomes" id="UP000263596"/>
    </source>
</evidence>
<dbReference type="AlphaFoldDB" id="A0A3D2SJ18"/>
<comment type="caution">
    <text evidence="1">The sequence shown here is derived from an EMBL/GenBank/DDBJ whole genome shotgun (WGS) entry which is preliminary data.</text>
</comment>
<name>A0A3D2SJ18_9GAMM</name>
<proteinExistence type="predicted"/>
<evidence type="ECO:0000313" key="1">
    <source>
        <dbReference type="EMBL" id="HCK29043.1"/>
    </source>
</evidence>